<accession>A0A087UH03</accession>
<gene>
    <name evidence="2" type="ORF">X975_03736</name>
</gene>
<evidence type="ECO:0000313" key="2">
    <source>
        <dbReference type="EMBL" id="KFM76642.1"/>
    </source>
</evidence>
<dbReference type="AlphaFoldDB" id="A0A087UH03"/>
<organism evidence="2 3">
    <name type="scientific">Stegodyphus mimosarum</name>
    <name type="common">African social velvet spider</name>
    <dbReference type="NCBI Taxonomy" id="407821"/>
    <lineage>
        <taxon>Eukaryota</taxon>
        <taxon>Metazoa</taxon>
        <taxon>Ecdysozoa</taxon>
        <taxon>Arthropoda</taxon>
        <taxon>Chelicerata</taxon>
        <taxon>Arachnida</taxon>
        <taxon>Araneae</taxon>
        <taxon>Araneomorphae</taxon>
        <taxon>Entelegynae</taxon>
        <taxon>Eresoidea</taxon>
        <taxon>Eresidae</taxon>
        <taxon>Stegodyphus</taxon>
    </lineage>
</organism>
<keyword evidence="3" id="KW-1185">Reference proteome</keyword>
<feature type="region of interest" description="Disordered" evidence="1">
    <location>
        <begin position="26"/>
        <end position="93"/>
    </location>
</feature>
<dbReference type="Proteomes" id="UP000054359">
    <property type="component" value="Unassembled WGS sequence"/>
</dbReference>
<proteinExistence type="predicted"/>
<feature type="non-terminal residue" evidence="2">
    <location>
        <position position="105"/>
    </location>
</feature>
<protein>
    <submittedName>
        <fullName evidence="2">Uncharacterized protein</fullName>
    </submittedName>
</protein>
<sequence>MVKEIMMLKNRMKNMQQYQCKCSQNLKGSEIPVPPKEGYYSEKEKHPTGMNKKIDKQKEVPKPAEMRHFSSGDDNQCKKQKTECDTKTKQSVAKEAEVVLDEMGE</sequence>
<dbReference type="EMBL" id="KK119750">
    <property type="protein sequence ID" value="KFM76642.1"/>
    <property type="molecule type" value="Genomic_DNA"/>
</dbReference>
<feature type="compositionally biased region" description="Basic and acidic residues" evidence="1">
    <location>
        <begin position="39"/>
        <end position="93"/>
    </location>
</feature>
<reference evidence="2 3" key="1">
    <citation type="submission" date="2013-11" db="EMBL/GenBank/DDBJ databases">
        <title>Genome sequencing of Stegodyphus mimosarum.</title>
        <authorList>
            <person name="Bechsgaard J."/>
        </authorList>
    </citation>
    <scope>NUCLEOTIDE SEQUENCE [LARGE SCALE GENOMIC DNA]</scope>
</reference>
<evidence type="ECO:0000256" key="1">
    <source>
        <dbReference type="SAM" id="MobiDB-lite"/>
    </source>
</evidence>
<name>A0A087UH03_STEMI</name>
<evidence type="ECO:0000313" key="3">
    <source>
        <dbReference type="Proteomes" id="UP000054359"/>
    </source>
</evidence>